<evidence type="ECO:0000313" key="1">
    <source>
        <dbReference type="EMBL" id="GMI54158.1"/>
    </source>
</evidence>
<sequence>ALDACVISPHPPSAFLSKPDFLEKLAPTGALCPETGRPGFKVTVRGRWKGEVERWLWSMGM</sequence>
<evidence type="ECO:0000313" key="2">
    <source>
        <dbReference type="Proteomes" id="UP001165060"/>
    </source>
</evidence>
<reference evidence="1 2" key="1">
    <citation type="journal article" date="2023" name="Commun. Biol.">
        <title>Genome analysis of Parmales, the sister group of diatoms, reveals the evolutionary specialization of diatoms from phago-mixotrophs to photoautotrophs.</title>
        <authorList>
            <person name="Ban H."/>
            <person name="Sato S."/>
            <person name="Yoshikawa S."/>
            <person name="Yamada K."/>
            <person name="Nakamura Y."/>
            <person name="Ichinomiya M."/>
            <person name="Sato N."/>
            <person name="Blanc-Mathieu R."/>
            <person name="Endo H."/>
            <person name="Kuwata A."/>
            <person name="Ogata H."/>
        </authorList>
    </citation>
    <scope>NUCLEOTIDE SEQUENCE [LARGE SCALE GENOMIC DNA]</scope>
</reference>
<gene>
    <name evidence="1" type="ORF">TeGR_g609</name>
</gene>
<feature type="non-terminal residue" evidence="1">
    <location>
        <position position="1"/>
    </location>
</feature>
<accession>A0ABQ6NCK9</accession>
<comment type="caution">
    <text evidence="1">The sequence shown here is derived from an EMBL/GenBank/DDBJ whole genome shotgun (WGS) entry which is preliminary data.</text>
</comment>
<name>A0ABQ6NCK9_9STRA</name>
<keyword evidence="2" id="KW-1185">Reference proteome</keyword>
<proteinExistence type="predicted"/>
<organism evidence="1 2">
    <name type="scientific">Tetraparma gracilis</name>
    <dbReference type="NCBI Taxonomy" id="2962635"/>
    <lineage>
        <taxon>Eukaryota</taxon>
        <taxon>Sar</taxon>
        <taxon>Stramenopiles</taxon>
        <taxon>Ochrophyta</taxon>
        <taxon>Bolidophyceae</taxon>
        <taxon>Parmales</taxon>
        <taxon>Triparmaceae</taxon>
        <taxon>Tetraparma</taxon>
    </lineage>
</organism>
<dbReference type="EMBL" id="BRYB01006647">
    <property type="protein sequence ID" value="GMI54158.1"/>
    <property type="molecule type" value="Genomic_DNA"/>
</dbReference>
<dbReference type="Proteomes" id="UP001165060">
    <property type="component" value="Unassembled WGS sequence"/>
</dbReference>
<protein>
    <submittedName>
        <fullName evidence="1">Uncharacterized protein</fullName>
    </submittedName>
</protein>